<dbReference type="Proteomes" id="UP001632037">
    <property type="component" value="Unassembled WGS sequence"/>
</dbReference>
<evidence type="ECO:0000313" key="2">
    <source>
        <dbReference type="EMBL" id="KAL3659092.1"/>
    </source>
</evidence>
<evidence type="ECO:0000256" key="1">
    <source>
        <dbReference type="SAM" id="MobiDB-lite"/>
    </source>
</evidence>
<protein>
    <recommendedName>
        <fullName evidence="4">FYVE-type domain-containing protein</fullName>
    </recommendedName>
</protein>
<sequence>MVRGMLEHVGKRRPNYPWSSRPQSNEVSDESSNYSIATQPSETDENYSTSSQSKPFSDAELLARARDLHRRIDFHALAAGPNAGGPWKRVEAADRFVLFRDEKNNVPEVLCAGRIDAAIEEIGSILCPQNEGEHNAVMTALHEKRFLFGSLERSVACENQEEFQHEGEQLSVKTSSFARSSLFGNNEQWCYTDFFQPKSERDGFTVSLNSLGRYETTPAKVTKVTKAQARVEQLHDLTASYLVDLDPGSKGLRVVFNAKFLRQDDIFARGVTKLPELVRSRRFGFQIPADLNAIEVSNSRCPCCTRSLSGVKMSLSVAASALSNRSLTSLKTDTRRCYLCGYLVCIDCWTGERMESMSGRVAAIVVCRRCYASVDVCDYSDISTDQNHGPARVVKDPPESSKASLLVDFLSDSLSQAPLGSSQRSNVLSVVRTLLHQDEDSEEESSDEDDKNVAILEHCDAQAVAKVDQFLRNDSNFPLLEACTLGNAEQRGYVLDLPDDPENSVPRGPIPKNEGRRLSAAKSAGLLMLADHLAPLEPSEPPNDPVDVRDLELICQLAVKTIGCANAMISVMSASHEHILASTDANFAGAAVPRDYTMYVRLQAVQTIKALSIRSYIGFPVTAPAPDDLDMDQIAVGTLCCIDNKPHHELTRSQYATMWNLARTASQLVQIKGLQLQQHAK</sequence>
<dbReference type="PANTHER" id="PTHR43102">
    <property type="entry name" value="SLR1143 PROTEIN"/>
    <property type="match status" value="1"/>
</dbReference>
<evidence type="ECO:0000313" key="3">
    <source>
        <dbReference type="Proteomes" id="UP001632037"/>
    </source>
</evidence>
<name>A0ABD3EZH5_9STRA</name>
<feature type="region of interest" description="Disordered" evidence="1">
    <location>
        <begin position="1"/>
        <end position="56"/>
    </location>
</feature>
<comment type="caution">
    <text evidence="2">The sequence shown here is derived from an EMBL/GenBank/DDBJ whole genome shotgun (WGS) entry which is preliminary data.</text>
</comment>
<feature type="region of interest" description="Disordered" evidence="1">
    <location>
        <begin position="496"/>
        <end position="515"/>
    </location>
</feature>
<dbReference type="PANTHER" id="PTHR43102:SF2">
    <property type="entry name" value="GAF DOMAIN-CONTAINING PROTEIN"/>
    <property type="match status" value="1"/>
</dbReference>
<reference evidence="2 3" key="1">
    <citation type="submission" date="2024-09" db="EMBL/GenBank/DDBJ databases">
        <title>Genome sequencing and assembly of Phytophthora oleae, isolate VK10A, causative agent of rot of olive drupes.</title>
        <authorList>
            <person name="Conti Taguali S."/>
            <person name="Riolo M."/>
            <person name="La Spada F."/>
            <person name="Cacciola S.O."/>
            <person name="Dionisio G."/>
        </authorList>
    </citation>
    <scope>NUCLEOTIDE SEQUENCE [LARGE SCALE GENOMIC DNA]</scope>
    <source>
        <strain evidence="2 3">VK10A</strain>
    </source>
</reference>
<evidence type="ECO:0008006" key="4">
    <source>
        <dbReference type="Google" id="ProtNLM"/>
    </source>
</evidence>
<organism evidence="2 3">
    <name type="scientific">Phytophthora oleae</name>
    <dbReference type="NCBI Taxonomy" id="2107226"/>
    <lineage>
        <taxon>Eukaryota</taxon>
        <taxon>Sar</taxon>
        <taxon>Stramenopiles</taxon>
        <taxon>Oomycota</taxon>
        <taxon>Peronosporomycetes</taxon>
        <taxon>Peronosporales</taxon>
        <taxon>Peronosporaceae</taxon>
        <taxon>Phytophthora</taxon>
    </lineage>
</organism>
<dbReference type="AlphaFoldDB" id="A0ABD3EZH5"/>
<dbReference type="EMBL" id="JBIMZQ010000049">
    <property type="protein sequence ID" value="KAL3659092.1"/>
    <property type="molecule type" value="Genomic_DNA"/>
</dbReference>
<keyword evidence="3" id="KW-1185">Reference proteome</keyword>
<dbReference type="SUPFAM" id="SSF55781">
    <property type="entry name" value="GAF domain-like"/>
    <property type="match status" value="1"/>
</dbReference>
<proteinExistence type="predicted"/>
<gene>
    <name evidence="2" type="ORF">V7S43_015976</name>
</gene>
<feature type="compositionally biased region" description="Polar residues" evidence="1">
    <location>
        <begin position="17"/>
        <end position="55"/>
    </location>
</feature>
<accession>A0ABD3EZH5</accession>